<dbReference type="EC" id="2.7.13.3" evidence="2"/>
<keyword evidence="6" id="KW-0902">Two-component regulatory system</keyword>
<dbReference type="SUPFAM" id="SSF55874">
    <property type="entry name" value="ATPase domain of HSP90 chaperone/DNA topoisomerase II/histidine kinase"/>
    <property type="match status" value="1"/>
</dbReference>
<dbReference type="Gene3D" id="3.30.565.10">
    <property type="entry name" value="Histidine kinase-like ATPase, C-terminal domain"/>
    <property type="match status" value="1"/>
</dbReference>
<dbReference type="InterPro" id="IPR005467">
    <property type="entry name" value="His_kinase_dom"/>
</dbReference>
<dbReference type="PROSITE" id="PS50109">
    <property type="entry name" value="HIS_KIN"/>
    <property type="match status" value="1"/>
</dbReference>
<keyword evidence="5" id="KW-0418">Kinase</keyword>
<dbReference type="PANTHER" id="PTHR43711">
    <property type="entry name" value="TWO-COMPONENT HISTIDINE KINASE"/>
    <property type="match status" value="1"/>
</dbReference>
<organism evidence="8">
    <name type="scientific">Salmonella enterica subsp. enterica serovar Dessau</name>
    <dbReference type="NCBI Taxonomy" id="2564349"/>
    <lineage>
        <taxon>Bacteria</taxon>
        <taxon>Pseudomonadati</taxon>
        <taxon>Pseudomonadota</taxon>
        <taxon>Gammaproteobacteria</taxon>
        <taxon>Enterobacterales</taxon>
        <taxon>Enterobacteriaceae</taxon>
        <taxon>Salmonella</taxon>
    </lineage>
</organism>
<dbReference type="GO" id="GO:0000160">
    <property type="term" value="P:phosphorelay signal transduction system"/>
    <property type="evidence" value="ECO:0007669"/>
    <property type="project" value="UniProtKB-KW"/>
</dbReference>
<proteinExistence type="predicted"/>
<evidence type="ECO:0000256" key="2">
    <source>
        <dbReference type="ARBA" id="ARBA00012438"/>
    </source>
</evidence>
<evidence type="ECO:0000256" key="1">
    <source>
        <dbReference type="ARBA" id="ARBA00000085"/>
    </source>
</evidence>
<evidence type="ECO:0000259" key="7">
    <source>
        <dbReference type="PROSITE" id="PS50109"/>
    </source>
</evidence>
<dbReference type="InterPro" id="IPR003594">
    <property type="entry name" value="HATPase_dom"/>
</dbReference>
<sequence>MGLGSVLLGSATGKAGSGLGLAIARRAIEAQGGSIHVESERGHGSHFWLTLPKPHG</sequence>
<protein>
    <recommendedName>
        <fullName evidence="2">histidine kinase</fullName>
        <ecNumber evidence="2">2.7.13.3</ecNumber>
    </recommendedName>
</protein>
<dbReference type="AlphaFoldDB" id="A0A8E5MYT9"/>
<dbReference type="RefSeq" id="WP_219827685.1">
    <property type="nucleotide sequence ID" value="NZ_CP043765.1"/>
</dbReference>
<dbReference type="EMBL" id="CP043765">
    <property type="protein sequence ID" value="QUS47353.1"/>
    <property type="molecule type" value="Genomic_DNA"/>
</dbReference>
<evidence type="ECO:0000256" key="6">
    <source>
        <dbReference type="ARBA" id="ARBA00023012"/>
    </source>
</evidence>
<dbReference type="Pfam" id="PF02518">
    <property type="entry name" value="HATPase_c"/>
    <property type="match status" value="1"/>
</dbReference>
<keyword evidence="4" id="KW-0808">Transferase</keyword>
<dbReference type="InterPro" id="IPR050736">
    <property type="entry name" value="Sensor_HK_Regulatory"/>
</dbReference>
<gene>
    <name evidence="8" type="ORF">F1331_26135</name>
</gene>
<name>A0A8E5MYT9_SALET</name>
<dbReference type="PRINTS" id="PR00344">
    <property type="entry name" value="BCTRLSENSOR"/>
</dbReference>
<comment type="catalytic activity">
    <reaction evidence="1">
        <text>ATP + protein L-histidine = ADP + protein N-phospho-L-histidine.</text>
        <dbReference type="EC" id="2.7.13.3"/>
    </reaction>
</comment>
<evidence type="ECO:0000256" key="3">
    <source>
        <dbReference type="ARBA" id="ARBA00022553"/>
    </source>
</evidence>
<dbReference type="PANTHER" id="PTHR43711:SF1">
    <property type="entry name" value="HISTIDINE KINASE 1"/>
    <property type="match status" value="1"/>
</dbReference>
<keyword evidence="3" id="KW-0597">Phosphoprotein</keyword>
<dbReference type="InterPro" id="IPR004358">
    <property type="entry name" value="Sig_transdc_His_kin-like_C"/>
</dbReference>
<dbReference type="InterPro" id="IPR036890">
    <property type="entry name" value="HATPase_C_sf"/>
</dbReference>
<dbReference type="GO" id="GO:0004673">
    <property type="term" value="F:protein histidine kinase activity"/>
    <property type="evidence" value="ECO:0007669"/>
    <property type="project" value="UniProtKB-EC"/>
</dbReference>
<evidence type="ECO:0000256" key="4">
    <source>
        <dbReference type="ARBA" id="ARBA00022679"/>
    </source>
</evidence>
<evidence type="ECO:0000313" key="8">
    <source>
        <dbReference type="EMBL" id="QUS47353.1"/>
    </source>
</evidence>
<feature type="domain" description="Histidine kinase" evidence="7">
    <location>
        <begin position="1"/>
        <end position="55"/>
    </location>
</feature>
<evidence type="ECO:0000256" key="5">
    <source>
        <dbReference type="ARBA" id="ARBA00022777"/>
    </source>
</evidence>
<accession>A0A8E5MYT9</accession>
<reference evidence="8" key="1">
    <citation type="submission" date="2019-09" db="EMBL/GenBank/DDBJ databases">
        <title>Characterization of Mobilized Colistin Resistance Gene mcr-9 Carrying Colisitin Resistant Salmonella enterica serotype Senftenberg ST14.</title>
        <authorList>
            <person name="Cha M.-H."/>
            <person name="Woo G.-J."/>
        </authorList>
    </citation>
    <scope>NUCLEOTIDE SEQUENCE</scope>
    <source>
        <strain evidence="8">KUFSE-SAL0043</strain>
    </source>
</reference>